<dbReference type="SMART" id="SM00966">
    <property type="entry name" value="SpoVT_AbrB"/>
    <property type="match status" value="1"/>
</dbReference>
<dbReference type="PANTHER" id="PTHR40516">
    <property type="entry name" value="ANTITOXIN CHPS-RELATED"/>
    <property type="match status" value="1"/>
</dbReference>
<accession>A0A9D1IPN5</accession>
<dbReference type="SUPFAM" id="SSF89447">
    <property type="entry name" value="AbrB/MazE/MraZ-like"/>
    <property type="match status" value="1"/>
</dbReference>
<comment type="caution">
    <text evidence="2">The sequence shown here is derived from an EMBL/GenBank/DDBJ whole genome shotgun (WGS) entry which is preliminary data.</text>
</comment>
<dbReference type="AlphaFoldDB" id="A0A9D1IPN5"/>
<proteinExistence type="predicted"/>
<dbReference type="InterPro" id="IPR039052">
    <property type="entry name" value="Antitox_PemI-like"/>
</dbReference>
<feature type="domain" description="SpoVT-AbrB" evidence="1">
    <location>
        <begin position="6"/>
        <end position="51"/>
    </location>
</feature>
<evidence type="ECO:0000313" key="2">
    <source>
        <dbReference type="EMBL" id="HIU39922.1"/>
    </source>
</evidence>
<name>A0A9D1IPN5_9FIRM</name>
<dbReference type="Proteomes" id="UP000824074">
    <property type="component" value="Unassembled WGS sequence"/>
</dbReference>
<evidence type="ECO:0000313" key="3">
    <source>
        <dbReference type="Proteomes" id="UP000824074"/>
    </source>
</evidence>
<dbReference type="Pfam" id="PF04014">
    <property type="entry name" value="MazE_antitoxin"/>
    <property type="match status" value="1"/>
</dbReference>
<dbReference type="InterPro" id="IPR007159">
    <property type="entry name" value="SpoVT-AbrB_dom"/>
</dbReference>
<reference evidence="2" key="2">
    <citation type="journal article" date="2021" name="PeerJ">
        <title>Extensive microbial diversity within the chicken gut microbiome revealed by metagenomics and culture.</title>
        <authorList>
            <person name="Gilroy R."/>
            <person name="Ravi A."/>
            <person name="Getino M."/>
            <person name="Pursley I."/>
            <person name="Horton D.L."/>
            <person name="Alikhan N.F."/>
            <person name="Baker D."/>
            <person name="Gharbi K."/>
            <person name="Hall N."/>
            <person name="Watson M."/>
            <person name="Adriaenssens E.M."/>
            <person name="Foster-Nyarko E."/>
            <person name="Jarju S."/>
            <person name="Secka A."/>
            <person name="Antonio M."/>
            <person name="Oren A."/>
            <person name="Chaudhuri R.R."/>
            <person name="La Ragione R."/>
            <person name="Hildebrand F."/>
            <person name="Pallen M.J."/>
        </authorList>
    </citation>
    <scope>NUCLEOTIDE SEQUENCE</scope>
    <source>
        <strain evidence="2">CHK193-30670</strain>
    </source>
</reference>
<gene>
    <name evidence="2" type="ORF">IAB68_01290</name>
</gene>
<dbReference type="EMBL" id="DVMT01000015">
    <property type="protein sequence ID" value="HIU39922.1"/>
    <property type="molecule type" value="Genomic_DNA"/>
</dbReference>
<dbReference type="Gene3D" id="2.10.260.10">
    <property type="match status" value="1"/>
</dbReference>
<keyword evidence="2" id="KW-0238">DNA-binding</keyword>
<evidence type="ECO:0000259" key="1">
    <source>
        <dbReference type="SMART" id="SM00966"/>
    </source>
</evidence>
<organism evidence="2 3">
    <name type="scientific">Candidatus Aphodocola excrementigallinarum</name>
    <dbReference type="NCBI Taxonomy" id="2840670"/>
    <lineage>
        <taxon>Bacteria</taxon>
        <taxon>Bacillati</taxon>
        <taxon>Bacillota</taxon>
        <taxon>Bacilli</taxon>
        <taxon>Candidatus Aphodocola</taxon>
    </lineage>
</organism>
<dbReference type="GO" id="GO:0097351">
    <property type="term" value="F:toxin sequestering activity"/>
    <property type="evidence" value="ECO:0007669"/>
    <property type="project" value="InterPro"/>
</dbReference>
<reference evidence="2" key="1">
    <citation type="submission" date="2020-10" db="EMBL/GenBank/DDBJ databases">
        <authorList>
            <person name="Gilroy R."/>
        </authorList>
    </citation>
    <scope>NUCLEOTIDE SEQUENCE</scope>
    <source>
        <strain evidence="2">CHK193-30670</strain>
    </source>
</reference>
<sequence>METRLQKWGNSAGIRIPKSFLKTLNLNTNDEVNISMEEDKIIISKINKKSISLKKRIKKYTGPNLSKDFKWDDNRGREIW</sequence>
<dbReference type="GO" id="GO:0003677">
    <property type="term" value="F:DNA binding"/>
    <property type="evidence" value="ECO:0007669"/>
    <property type="project" value="UniProtKB-KW"/>
</dbReference>
<protein>
    <submittedName>
        <fullName evidence="2">AbrB/MazE/SpoVT family DNA-binding domain-containing protein</fullName>
    </submittedName>
</protein>
<dbReference type="InterPro" id="IPR037914">
    <property type="entry name" value="SpoVT-AbrB_sf"/>
</dbReference>
<dbReference type="PANTHER" id="PTHR40516:SF1">
    <property type="entry name" value="ANTITOXIN CHPS-RELATED"/>
    <property type="match status" value="1"/>
</dbReference>